<keyword evidence="10" id="KW-1185">Reference proteome</keyword>
<organism evidence="9 10">
    <name type="scientific">Spirosoma sordidisoli</name>
    <dbReference type="NCBI Taxonomy" id="2502893"/>
    <lineage>
        <taxon>Bacteria</taxon>
        <taxon>Pseudomonadati</taxon>
        <taxon>Bacteroidota</taxon>
        <taxon>Cytophagia</taxon>
        <taxon>Cytophagales</taxon>
        <taxon>Cytophagaceae</taxon>
        <taxon>Spirosoma</taxon>
    </lineage>
</organism>
<evidence type="ECO:0000256" key="2">
    <source>
        <dbReference type="ARBA" id="ARBA00022630"/>
    </source>
</evidence>
<evidence type="ECO:0000259" key="8">
    <source>
        <dbReference type="PROSITE" id="PS51645"/>
    </source>
</evidence>
<feature type="domain" description="Photolyase/cryptochrome alpha/beta" evidence="8">
    <location>
        <begin position="6"/>
        <end position="164"/>
    </location>
</feature>
<name>A0A4Q2UH35_9BACT</name>
<dbReference type="GO" id="GO:0006139">
    <property type="term" value="P:nucleobase-containing compound metabolic process"/>
    <property type="evidence" value="ECO:0007669"/>
    <property type="project" value="UniProtKB-ARBA"/>
</dbReference>
<dbReference type="SUPFAM" id="SSF48173">
    <property type="entry name" value="Cryptochrome/photolyase FAD-binding domain"/>
    <property type="match status" value="1"/>
</dbReference>
<dbReference type="GO" id="GO:0003904">
    <property type="term" value="F:deoxyribodipyrimidine photo-lyase activity"/>
    <property type="evidence" value="ECO:0007669"/>
    <property type="project" value="TreeGrafter"/>
</dbReference>
<dbReference type="InterPro" id="IPR002081">
    <property type="entry name" value="Cryptochrome/DNA_photolyase_1"/>
</dbReference>
<dbReference type="PROSITE" id="PS51645">
    <property type="entry name" value="PHR_CRY_ALPHA_BETA"/>
    <property type="match status" value="1"/>
</dbReference>
<evidence type="ECO:0000313" key="9">
    <source>
        <dbReference type="EMBL" id="RYC68346.1"/>
    </source>
</evidence>
<dbReference type="GO" id="GO:0071949">
    <property type="term" value="F:FAD binding"/>
    <property type="evidence" value="ECO:0007669"/>
    <property type="project" value="TreeGrafter"/>
</dbReference>
<dbReference type="Pfam" id="PF03441">
    <property type="entry name" value="FAD_binding_7"/>
    <property type="match status" value="1"/>
</dbReference>
<dbReference type="Gene3D" id="1.25.40.80">
    <property type="match status" value="1"/>
</dbReference>
<dbReference type="PROSITE" id="PS00394">
    <property type="entry name" value="DNA_PHOTOLYASES_1_1"/>
    <property type="match status" value="1"/>
</dbReference>
<accession>A0A4Q2UH35</accession>
<keyword evidence="2 5" id="KW-0285">Flavoprotein</keyword>
<reference evidence="9 10" key="1">
    <citation type="submission" date="2019-01" db="EMBL/GenBank/DDBJ databases">
        <title>Spirosoma flava sp. nov., a propanil-degrading bacterium isolated from herbicide-contaminated soil.</title>
        <authorList>
            <person name="Zhang L."/>
            <person name="Jiang J.-D."/>
        </authorList>
    </citation>
    <scope>NUCLEOTIDE SEQUENCE [LARGE SCALE GENOMIC DNA]</scope>
    <source>
        <strain evidence="9 10">TY50</strain>
    </source>
</reference>
<keyword evidence="9" id="KW-0456">Lyase</keyword>
<dbReference type="Gene3D" id="1.10.579.10">
    <property type="entry name" value="DNA Cyclobutane Dipyrimidine Photolyase, subunit A, domain 3"/>
    <property type="match status" value="1"/>
</dbReference>
<feature type="region of interest" description="Disordered" evidence="7">
    <location>
        <begin position="516"/>
        <end position="568"/>
    </location>
</feature>
<dbReference type="InterPro" id="IPR036134">
    <property type="entry name" value="Crypto/Photolyase_FAD-like_sf"/>
</dbReference>
<dbReference type="Proteomes" id="UP000290407">
    <property type="component" value="Unassembled WGS sequence"/>
</dbReference>
<feature type="binding site" evidence="5">
    <location>
        <position position="300"/>
    </location>
    <ligand>
        <name>FAD</name>
        <dbReference type="ChEBI" id="CHEBI:57692"/>
    </ligand>
</feature>
<comment type="cofactor">
    <cofactor evidence="5">
        <name>FAD</name>
        <dbReference type="ChEBI" id="CHEBI:57692"/>
    </cofactor>
    <text evidence="5">Binds 1 FAD per subunit.</text>
</comment>
<keyword evidence="3 5" id="KW-0274">FAD</keyword>
<evidence type="ECO:0000313" key="10">
    <source>
        <dbReference type="Proteomes" id="UP000290407"/>
    </source>
</evidence>
<dbReference type="AlphaFoldDB" id="A0A4Q2UH35"/>
<evidence type="ECO:0000256" key="7">
    <source>
        <dbReference type="SAM" id="MobiDB-lite"/>
    </source>
</evidence>
<dbReference type="Pfam" id="PF00875">
    <property type="entry name" value="DNA_photolyase"/>
    <property type="match status" value="1"/>
</dbReference>
<dbReference type="InterPro" id="IPR014729">
    <property type="entry name" value="Rossmann-like_a/b/a_fold"/>
</dbReference>
<evidence type="ECO:0000256" key="6">
    <source>
        <dbReference type="RuleBase" id="RU004182"/>
    </source>
</evidence>
<proteinExistence type="inferred from homology"/>
<dbReference type="InterPro" id="IPR005101">
    <property type="entry name" value="Cryptochr/Photolyase_FAD-bd"/>
</dbReference>
<comment type="similarity">
    <text evidence="6">Belongs to the DNA photolyase family.</text>
</comment>
<dbReference type="Gene3D" id="3.40.50.620">
    <property type="entry name" value="HUPs"/>
    <property type="match status" value="1"/>
</dbReference>
<dbReference type="EMBL" id="SBLB01000005">
    <property type="protein sequence ID" value="RYC68346.1"/>
    <property type="molecule type" value="Genomic_DNA"/>
</dbReference>
<evidence type="ECO:0000256" key="4">
    <source>
        <dbReference type="ARBA" id="ARBA00022991"/>
    </source>
</evidence>
<gene>
    <name evidence="9" type="ORF">EQG79_18460</name>
</gene>
<dbReference type="InterPro" id="IPR018394">
    <property type="entry name" value="DNA_photolyase_1_CS_C"/>
</dbReference>
<protein>
    <submittedName>
        <fullName evidence="9">Deoxyribodipyrimidine photo-lyase</fullName>
    </submittedName>
</protein>
<keyword evidence="4 6" id="KW-0157">Chromophore</keyword>
<dbReference type="PRINTS" id="PR00147">
    <property type="entry name" value="DNAPHOTLYASE"/>
</dbReference>
<dbReference type="InterPro" id="IPR006050">
    <property type="entry name" value="DNA_photolyase_N"/>
</dbReference>
<dbReference type="PANTHER" id="PTHR11455">
    <property type="entry name" value="CRYPTOCHROME"/>
    <property type="match status" value="1"/>
</dbReference>
<dbReference type="InterPro" id="IPR036155">
    <property type="entry name" value="Crypto/Photolyase_N_sf"/>
</dbReference>
<dbReference type="SUPFAM" id="SSF52425">
    <property type="entry name" value="Cryptochrome/photolyase, N-terminal domain"/>
    <property type="match status" value="2"/>
</dbReference>
<evidence type="ECO:0000256" key="1">
    <source>
        <dbReference type="ARBA" id="ARBA00001932"/>
    </source>
</evidence>
<dbReference type="RefSeq" id="WP_129603125.1">
    <property type="nucleotide sequence ID" value="NZ_SBLB01000005.1"/>
</dbReference>
<dbReference type="GO" id="GO:0003677">
    <property type="term" value="F:DNA binding"/>
    <property type="evidence" value="ECO:0007669"/>
    <property type="project" value="TreeGrafter"/>
</dbReference>
<sequence>MNNKPAINVLWLKRDLRLRDHAPLAAALSANRPLLVLYCFEPTVMADPNYDERHWRFVAECLTDLNQQLRTWQPAPAAPLVHEWLPFTFEDEPAEPREAGQPQLWIFVRDAPDVLRALLTQCRIETLFSHEETGLRVTYERDKAVTALCGQHGIRWQEFPSNGVIRPLRNRESWADDWQRTMRAPQQQPDLSRWQPARIPADWYEAERGPALPDAWRRPNPLFQPGGEHNAHRYLNSFLNDRITQYARSISKPLDSRRGCSRLSPYIAWGCLSIRQVFQAQLAAAKQPPAPGLGRQYGAFASRLRWHCHFIQKFESEDRIEFENVNRAFDAIQKNSNPAHYAAWRDGQTGYPLVDACMRCLAATGYINFRMRAMLTSFLTHHLLQHWQEGGWHLARLYTDFEPGIHYAQIQMQAGMTGTNTVRIYNPVKQSQDHDPEGVFIKQWVPELANCPVAYIHEPWTMPLLEQTMYHFQVGVDYPAPIVNIAETARHARTELHQPRQTDMGKAEQARILKTHTMPKPPAAPKPRKPRSSAGKPTGKPSAQPNAPGLLSEAAPAPSADTGASGYS</sequence>
<evidence type="ECO:0000256" key="5">
    <source>
        <dbReference type="PIRSR" id="PIRSR602081-1"/>
    </source>
</evidence>
<dbReference type="GO" id="GO:0009416">
    <property type="term" value="P:response to light stimulus"/>
    <property type="evidence" value="ECO:0007669"/>
    <property type="project" value="TreeGrafter"/>
</dbReference>
<evidence type="ECO:0000256" key="3">
    <source>
        <dbReference type="ARBA" id="ARBA00022827"/>
    </source>
</evidence>
<dbReference type="PANTHER" id="PTHR11455:SF9">
    <property type="entry name" value="CRYPTOCHROME CIRCADIAN CLOCK 5 ISOFORM X1"/>
    <property type="match status" value="1"/>
</dbReference>
<comment type="caution">
    <text evidence="9">The sequence shown here is derived from an EMBL/GenBank/DDBJ whole genome shotgun (WGS) entry which is preliminary data.</text>
</comment>
<dbReference type="GO" id="GO:0006950">
    <property type="term" value="P:response to stress"/>
    <property type="evidence" value="ECO:0007669"/>
    <property type="project" value="UniProtKB-ARBA"/>
</dbReference>
<feature type="binding site" evidence="5">
    <location>
        <position position="246"/>
    </location>
    <ligand>
        <name>FAD</name>
        <dbReference type="ChEBI" id="CHEBI:57692"/>
    </ligand>
</feature>
<comment type="cofactor">
    <cofactor evidence="1">
        <name>(6R)-5,10-methylene-5,6,7,8-tetrahydrofolate</name>
        <dbReference type="ChEBI" id="CHEBI:15636"/>
    </cofactor>
</comment>